<protein>
    <submittedName>
        <fullName evidence="2">Glycosyltransferase family 2 protein</fullName>
    </submittedName>
</protein>
<dbReference type="InterPro" id="IPR050834">
    <property type="entry name" value="Glycosyltransf_2"/>
</dbReference>
<evidence type="ECO:0000313" key="2">
    <source>
        <dbReference type="EMBL" id="MCB4808891.1"/>
    </source>
</evidence>
<dbReference type="Proteomes" id="UP001139286">
    <property type="component" value="Unassembled WGS sequence"/>
</dbReference>
<accession>A0A9X1IA32</accession>
<dbReference type="CDD" id="cd00761">
    <property type="entry name" value="Glyco_tranf_GTA_type"/>
    <property type="match status" value="1"/>
</dbReference>
<comment type="caution">
    <text evidence="2">The sequence shown here is derived from an EMBL/GenBank/DDBJ whole genome shotgun (WGS) entry which is preliminary data.</text>
</comment>
<sequence>MLSVLIPTYNCNITSLVHKIHKQASELNVVFEIICIDDCSTTKSISEANQNISNLKNTNYTILDKNVGRSAIRNILAKQATYNLLLFIDAGTMPKNTDFIKSYLKVKNHAVTSGGMTCLATPPNKPYKLRWLYTKKREHKTLCSSNFMIKKDVILAHPFDETITSYGYEDVLFFKNLEKHDFKTHFFNNPVVHHADDDTSTFLNKTDKALNNLMMLYNEKKIFPHQVKLLKLYLSLKTLKLNGLIYLIFKIVKPIVKINLNSNNPSILLFDFYRISYLCRH</sequence>
<dbReference type="Gene3D" id="3.90.550.10">
    <property type="entry name" value="Spore Coat Polysaccharide Biosynthesis Protein SpsA, Chain A"/>
    <property type="match status" value="1"/>
</dbReference>
<dbReference type="AlphaFoldDB" id="A0A9X1IA32"/>
<dbReference type="PANTHER" id="PTHR43685">
    <property type="entry name" value="GLYCOSYLTRANSFERASE"/>
    <property type="match status" value="1"/>
</dbReference>
<dbReference type="InterPro" id="IPR001173">
    <property type="entry name" value="Glyco_trans_2-like"/>
</dbReference>
<proteinExistence type="predicted"/>
<evidence type="ECO:0000313" key="3">
    <source>
        <dbReference type="Proteomes" id="UP001139286"/>
    </source>
</evidence>
<dbReference type="SUPFAM" id="SSF53448">
    <property type="entry name" value="Nucleotide-diphospho-sugar transferases"/>
    <property type="match status" value="1"/>
</dbReference>
<keyword evidence="3" id="KW-1185">Reference proteome</keyword>
<organism evidence="2 3">
    <name type="scientific">Neotamlana sargassicola</name>
    <dbReference type="NCBI Taxonomy" id="2883125"/>
    <lineage>
        <taxon>Bacteria</taxon>
        <taxon>Pseudomonadati</taxon>
        <taxon>Bacteroidota</taxon>
        <taxon>Flavobacteriia</taxon>
        <taxon>Flavobacteriales</taxon>
        <taxon>Flavobacteriaceae</taxon>
        <taxon>Neotamlana</taxon>
    </lineage>
</organism>
<dbReference type="Pfam" id="PF00535">
    <property type="entry name" value="Glycos_transf_2"/>
    <property type="match status" value="1"/>
</dbReference>
<dbReference type="RefSeq" id="WP_226696285.1">
    <property type="nucleotide sequence ID" value="NZ_JAJAPX010000004.1"/>
</dbReference>
<dbReference type="EMBL" id="JAJAPX010000004">
    <property type="protein sequence ID" value="MCB4808891.1"/>
    <property type="molecule type" value="Genomic_DNA"/>
</dbReference>
<gene>
    <name evidence="2" type="ORF">LG651_11570</name>
</gene>
<dbReference type="PANTHER" id="PTHR43685:SF2">
    <property type="entry name" value="GLYCOSYLTRANSFERASE 2-LIKE DOMAIN-CONTAINING PROTEIN"/>
    <property type="match status" value="1"/>
</dbReference>
<name>A0A9X1IA32_9FLAO</name>
<reference evidence="2" key="1">
    <citation type="submission" date="2021-10" db="EMBL/GenBank/DDBJ databases">
        <title>Tamlana sargassums sp. nov., and Tamlana laminarinivorans sp. nov., two new bacteria isolated from the brown alga.</title>
        <authorList>
            <person name="Li J."/>
        </authorList>
    </citation>
    <scope>NUCLEOTIDE SEQUENCE</scope>
    <source>
        <strain evidence="2">62-3</strain>
    </source>
</reference>
<evidence type="ECO:0000259" key="1">
    <source>
        <dbReference type="Pfam" id="PF00535"/>
    </source>
</evidence>
<dbReference type="InterPro" id="IPR029044">
    <property type="entry name" value="Nucleotide-diphossugar_trans"/>
</dbReference>
<feature type="domain" description="Glycosyltransferase 2-like" evidence="1">
    <location>
        <begin position="3"/>
        <end position="90"/>
    </location>
</feature>